<proteinExistence type="predicted"/>
<keyword evidence="4" id="KW-1185">Reference proteome</keyword>
<dbReference type="OrthoDB" id="9799230at2"/>
<dbReference type="eggNOG" id="COG3391">
    <property type="taxonomic scope" value="Bacteria"/>
</dbReference>
<dbReference type="PANTHER" id="PTHR24104">
    <property type="entry name" value="E3 UBIQUITIN-PROTEIN LIGASE NHLRC1-RELATED"/>
    <property type="match status" value="1"/>
</dbReference>
<dbReference type="Proteomes" id="UP000002985">
    <property type="component" value="Unassembled WGS sequence"/>
</dbReference>
<dbReference type="STRING" id="247490.KSU1_C1515"/>
<comment type="caution">
    <text evidence="3">The sequence shown here is derived from an EMBL/GenBank/DDBJ whole genome shotgun (WGS) entry which is preliminary data.</text>
</comment>
<dbReference type="PANTHER" id="PTHR24104:SF25">
    <property type="entry name" value="PROTEIN LIN-41"/>
    <property type="match status" value="1"/>
</dbReference>
<organism evidence="3 4">
    <name type="scientific">Candidatus Jettenia caeni</name>
    <dbReference type="NCBI Taxonomy" id="247490"/>
    <lineage>
        <taxon>Bacteria</taxon>
        <taxon>Pseudomonadati</taxon>
        <taxon>Planctomycetota</taxon>
        <taxon>Candidatus Brocadiia</taxon>
        <taxon>Candidatus Brocadiales</taxon>
        <taxon>Candidatus Brocadiaceae</taxon>
        <taxon>Candidatus Jettenia</taxon>
    </lineage>
</organism>
<dbReference type="InterPro" id="IPR011044">
    <property type="entry name" value="Quino_amine_DH_bsu"/>
</dbReference>
<reference evidence="3 4" key="1">
    <citation type="journal article" date="2012" name="FEBS Lett.">
        <title>Anammox organism KSU-1 expresses a NirK-type copper-containing nitrite reductase instead of a NirS-type with cytochrome cd1.</title>
        <authorList>
            <person name="Hira D."/>
            <person name="Toh H."/>
            <person name="Migita C.T."/>
            <person name="Okubo H."/>
            <person name="Nishiyama T."/>
            <person name="Hattori M."/>
            <person name="Furukawa K."/>
            <person name="Fujii T."/>
        </authorList>
    </citation>
    <scope>NUCLEOTIDE SEQUENCE [LARGE SCALE GENOMIC DNA]</scope>
</reference>
<gene>
    <name evidence="3" type="ORF">KSU1_C1515</name>
</gene>
<accession>I3IN16</accession>
<protein>
    <recommendedName>
        <fullName evidence="5">NHL repeat protein</fullName>
    </recommendedName>
</protein>
<name>I3IN16_9BACT</name>
<dbReference type="AlphaFoldDB" id="I3IN16"/>
<dbReference type="SUPFAM" id="SSF50969">
    <property type="entry name" value="YVTN repeat-like/Quinoprotein amine dehydrogenase"/>
    <property type="match status" value="1"/>
</dbReference>
<dbReference type="GO" id="GO:0008270">
    <property type="term" value="F:zinc ion binding"/>
    <property type="evidence" value="ECO:0007669"/>
    <property type="project" value="UniProtKB-KW"/>
</dbReference>
<evidence type="ECO:0000313" key="4">
    <source>
        <dbReference type="Proteomes" id="UP000002985"/>
    </source>
</evidence>
<evidence type="ECO:0000313" key="3">
    <source>
        <dbReference type="EMBL" id="GAB63111.1"/>
    </source>
</evidence>
<evidence type="ECO:0000256" key="2">
    <source>
        <dbReference type="PROSITE-ProRule" id="PRU00504"/>
    </source>
</evidence>
<dbReference type="InterPro" id="IPR001258">
    <property type="entry name" value="NHL_repeat"/>
</dbReference>
<evidence type="ECO:0000256" key="1">
    <source>
        <dbReference type="ARBA" id="ARBA00022737"/>
    </source>
</evidence>
<keyword evidence="1" id="KW-0677">Repeat</keyword>
<dbReference type="Pfam" id="PF01436">
    <property type="entry name" value="NHL"/>
    <property type="match status" value="1"/>
</dbReference>
<dbReference type="InterPro" id="IPR050952">
    <property type="entry name" value="TRIM-NHL_E3_ligases"/>
</dbReference>
<dbReference type="EMBL" id="BAFH01000003">
    <property type="protein sequence ID" value="GAB63111.1"/>
    <property type="molecule type" value="Genomic_DNA"/>
</dbReference>
<dbReference type="InterPro" id="IPR011042">
    <property type="entry name" value="6-blade_b-propeller_TolB-like"/>
</dbReference>
<dbReference type="PROSITE" id="PS51125">
    <property type="entry name" value="NHL"/>
    <property type="match status" value="1"/>
</dbReference>
<sequence length="297" mass="32758">MARIWNFVGKFGSAGSGNGQFNTLCAIQVSGSYIYVSDRGNARIQVFNKTTYSHVANISLPNSGIPYDLDVDSTYIYVTDTVNKKMHIFKIQDFSLHASFTIREYTSTGGIVTVFCVSNAYIYTVSRSWGNEPYMYIYNQGTYTQANYYSLSVAAFNWHDMNLPYKEIEAYVTANTMAGISTPLGNIGINDGFNAVAMDSNYIYIARPYANLIAVYNRSTLAFCENFGSGGINNGQFNTPTFIAVDLSTSRIFVVDSNNNRIQEFELVIGEAPAAPSGLTANDIGGRSVQLNWVDNS</sequence>
<feature type="repeat" description="NHL" evidence="2">
    <location>
        <begin position="225"/>
        <end position="268"/>
    </location>
</feature>
<dbReference type="Gene3D" id="2.120.10.30">
    <property type="entry name" value="TolB, C-terminal domain"/>
    <property type="match status" value="2"/>
</dbReference>
<evidence type="ECO:0008006" key="5">
    <source>
        <dbReference type="Google" id="ProtNLM"/>
    </source>
</evidence>